<dbReference type="Pfam" id="PF18887">
    <property type="entry name" value="MBG_3"/>
    <property type="match status" value="1"/>
</dbReference>
<feature type="domain" description="MBG" evidence="4">
    <location>
        <begin position="498"/>
        <end position="569"/>
    </location>
</feature>
<dbReference type="PANTHER" id="PTHR45982">
    <property type="entry name" value="REGULATOR OF CHROMOSOME CONDENSATION"/>
    <property type="match status" value="1"/>
</dbReference>
<dbReference type="Pfam" id="PF16640">
    <property type="entry name" value="Big_3_5"/>
    <property type="match status" value="1"/>
</dbReference>
<dbReference type="PANTHER" id="PTHR45982:SF1">
    <property type="entry name" value="REGULATOR OF CHROMOSOME CONDENSATION"/>
    <property type="match status" value="1"/>
</dbReference>
<dbReference type="SUPFAM" id="SSF50985">
    <property type="entry name" value="RCC1/BLIP-II"/>
    <property type="match status" value="1"/>
</dbReference>
<dbReference type="EMBL" id="SMKZ01000111">
    <property type="protein sequence ID" value="TDD94381.1"/>
    <property type="molecule type" value="Genomic_DNA"/>
</dbReference>
<feature type="region of interest" description="Disordered" evidence="1">
    <location>
        <begin position="836"/>
        <end position="855"/>
    </location>
</feature>
<dbReference type="Proteomes" id="UP000294739">
    <property type="component" value="Unassembled WGS sequence"/>
</dbReference>
<protein>
    <recommendedName>
        <fullName evidence="7">LPXTG cell wall anchor domain-containing protein</fullName>
    </recommendedName>
</protein>
<dbReference type="GO" id="GO:0005085">
    <property type="term" value="F:guanyl-nucleotide exchange factor activity"/>
    <property type="evidence" value="ECO:0007669"/>
    <property type="project" value="TreeGrafter"/>
</dbReference>
<gene>
    <name evidence="5" type="ORF">E1269_31895</name>
</gene>
<evidence type="ECO:0000256" key="2">
    <source>
        <dbReference type="SAM" id="Phobius"/>
    </source>
</evidence>
<dbReference type="InterPro" id="IPR013783">
    <property type="entry name" value="Ig-like_fold"/>
</dbReference>
<dbReference type="AlphaFoldDB" id="A0A4R5C3X4"/>
<feature type="domain" description="Bacterial Ig-like" evidence="3">
    <location>
        <begin position="661"/>
        <end position="745"/>
    </location>
</feature>
<keyword evidence="2" id="KW-1133">Transmembrane helix</keyword>
<evidence type="ECO:0000313" key="6">
    <source>
        <dbReference type="Proteomes" id="UP000294739"/>
    </source>
</evidence>
<feature type="transmembrane region" description="Helical" evidence="2">
    <location>
        <begin position="857"/>
        <end position="878"/>
    </location>
</feature>
<name>A0A4R5C3X4_9ACTN</name>
<evidence type="ECO:0000313" key="5">
    <source>
        <dbReference type="EMBL" id="TDD94381.1"/>
    </source>
</evidence>
<dbReference type="GO" id="GO:0005737">
    <property type="term" value="C:cytoplasm"/>
    <property type="evidence" value="ECO:0007669"/>
    <property type="project" value="TreeGrafter"/>
</dbReference>
<feature type="non-terminal residue" evidence="5">
    <location>
        <position position="1"/>
    </location>
</feature>
<dbReference type="InterPro" id="IPR043772">
    <property type="entry name" value="MBG_3"/>
</dbReference>
<comment type="caution">
    <text evidence="5">The sequence shown here is derived from an EMBL/GenBank/DDBJ whole genome shotgun (WGS) entry which is preliminary data.</text>
</comment>
<keyword evidence="2" id="KW-0472">Membrane</keyword>
<evidence type="ECO:0000256" key="1">
    <source>
        <dbReference type="SAM" id="MobiDB-lite"/>
    </source>
</evidence>
<dbReference type="InterPro" id="IPR000408">
    <property type="entry name" value="Reg_chr_condens"/>
</dbReference>
<accession>A0A4R5C3X4</accession>
<dbReference type="GO" id="GO:0005975">
    <property type="term" value="P:carbohydrate metabolic process"/>
    <property type="evidence" value="ECO:0007669"/>
    <property type="project" value="UniProtKB-ARBA"/>
</dbReference>
<dbReference type="InterPro" id="IPR009091">
    <property type="entry name" value="RCC1/BLIP-II"/>
</dbReference>
<keyword evidence="2" id="KW-0812">Transmembrane</keyword>
<dbReference type="Pfam" id="PF00415">
    <property type="entry name" value="RCC1"/>
    <property type="match status" value="2"/>
</dbReference>
<evidence type="ECO:0000259" key="3">
    <source>
        <dbReference type="Pfam" id="PF16640"/>
    </source>
</evidence>
<organism evidence="5 6">
    <name type="scientific">Jiangella asiatica</name>
    <dbReference type="NCBI Taxonomy" id="2530372"/>
    <lineage>
        <taxon>Bacteria</taxon>
        <taxon>Bacillati</taxon>
        <taxon>Actinomycetota</taxon>
        <taxon>Actinomycetes</taxon>
        <taxon>Jiangellales</taxon>
        <taxon>Jiangellaceae</taxon>
        <taxon>Jiangella</taxon>
    </lineage>
</organism>
<dbReference type="RefSeq" id="WP_203434298.1">
    <property type="nucleotide sequence ID" value="NZ_SMKZ01000111.1"/>
</dbReference>
<dbReference type="Gene3D" id="2.60.40.10">
    <property type="entry name" value="Immunoglobulins"/>
    <property type="match status" value="1"/>
</dbReference>
<evidence type="ECO:0008006" key="7">
    <source>
        <dbReference type="Google" id="ProtNLM"/>
    </source>
</evidence>
<dbReference type="InterPro" id="IPR051553">
    <property type="entry name" value="Ran_GTPase-activating"/>
</dbReference>
<sequence length="889" mass="88190">AAFCWGSDGNGMLGNGPGGAGDQVSPSPVVTPAGVEGWSTLTAGRSHTCGVSTDGAAFCWGSDGNGMLGNGPGGAGDQVSPSPVVTPAGVDGWSTLTAAAANHTCGVSTDDAAFCWGADDFGQLGNGPGVTGDQVSPSPVVTPAGVDGWSTVSANVTHTCGVSTDGAAFCWGDDDLGRLGNGPGVTEDQVSPSPVVTPTGVDGWSTISAGVTHTCGVSTDDDAFCWGDDGSGQLGNGAELTGNQPSPSLVNRAAQQIGFGALPDVTYGVEPFEVSASASSGLPVSFSADGECTVDGLTVTVTGAGECTVTASQDGDDAWLPADPVSRSFTIAKADQSIEFAPLSDVTYGVEPFEVSASASSGLPVSFSADGECTVDGSTVSVTGAGTCTVTASQDGNANWSAAEPVSRTFTIAKADQSIEFAPLSDVTYGDPPFDVEASATSGLQVQYDAAGMCSIEGSTVTVTGAGECTVTARQPGNANWSAAAPVERTFTIEGAPAMVEVTEWEHVYDGEPHGVTVTTDPEGLEVEVTYDGDVDEPIDAGSYEVVVTVTDPDYETEPVTGTMTIAKADQEIALDAPESVVFGDGAFEVTVEASSGLPVELTASGVCAADGSTVTPSGAGECVLTAEQPGDDNWNAAPTATATVVVDPASTSTVLTGPDRSSLAGEPVTFTAEVTAPEGTGVPGGAVVFTVDDADEGVEVPLDGDGVAAWSTGDLAVGEHNVAASYAGQGDHAASASEPVEHTVVTAELTMTGLPAEVMAGDEVTVGVTGFVPGEEIGFVLHSDPVTVAAVTADAVGAGSVTFTVPDVPAGEHLLVATGADSELSVEAGTQIVEAQEPTPPPEPELPDTGSSLSPVTTGGLVLAGLGLAGLGVAGLVSRRRRPSGEVA</sequence>
<dbReference type="InParanoid" id="A0A4R5C3X4"/>
<dbReference type="Gene3D" id="2.130.10.30">
    <property type="entry name" value="Regulator of chromosome condensation 1/beta-lactamase-inhibitor protein II"/>
    <property type="match status" value="1"/>
</dbReference>
<reference evidence="5 6" key="1">
    <citation type="submission" date="2019-03" db="EMBL/GenBank/DDBJ databases">
        <title>Draft genome sequences of novel Actinobacteria.</title>
        <authorList>
            <person name="Sahin N."/>
            <person name="Ay H."/>
            <person name="Saygin H."/>
        </authorList>
    </citation>
    <scope>NUCLEOTIDE SEQUENCE [LARGE SCALE GENOMIC DNA]</scope>
    <source>
        <strain evidence="5 6">5K138</strain>
    </source>
</reference>
<dbReference type="InterPro" id="IPR032109">
    <property type="entry name" value="Big_3_5"/>
</dbReference>
<dbReference type="PROSITE" id="PS50012">
    <property type="entry name" value="RCC1_3"/>
    <property type="match status" value="4"/>
</dbReference>
<keyword evidence="6" id="KW-1185">Reference proteome</keyword>
<proteinExistence type="predicted"/>
<dbReference type="Pfam" id="PF13540">
    <property type="entry name" value="RCC1_2"/>
    <property type="match status" value="1"/>
</dbReference>
<evidence type="ECO:0000259" key="4">
    <source>
        <dbReference type="Pfam" id="PF18887"/>
    </source>
</evidence>